<dbReference type="Pfam" id="PF17765">
    <property type="entry name" value="MLTR_LBD"/>
    <property type="match status" value="1"/>
</dbReference>
<name>A0ABS6BD53_9NOCA</name>
<organism evidence="2 3">
    <name type="scientific">Nocardia albiluteola</name>
    <dbReference type="NCBI Taxonomy" id="2842303"/>
    <lineage>
        <taxon>Bacteria</taxon>
        <taxon>Bacillati</taxon>
        <taxon>Actinomycetota</taxon>
        <taxon>Actinomycetes</taxon>
        <taxon>Mycobacteriales</taxon>
        <taxon>Nocardiaceae</taxon>
        <taxon>Nocardia</taxon>
    </lineage>
</organism>
<protein>
    <submittedName>
        <fullName evidence="2">Helix-turn-helix transcriptional regulator</fullName>
    </submittedName>
</protein>
<gene>
    <name evidence="2" type="ORF">KO481_38525</name>
</gene>
<proteinExistence type="predicted"/>
<evidence type="ECO:0000313" key="2">
    <source>
        <dbReference type="EMBL" id="MBU3067406.1"/>
    </source>
</evidence>
<accession>A0ABS6BD53</accession>
<reference evidence="2 3" key="1">
    <citation type="submission" date="2021-06" db="EMBL/GenBank/DDBJ databases">
        <title>Actinomycetes sequencing.</title>
        <authorList>
            <person name="Shan Q."/>
        </authorList>
    </citation>
    <scope>NUCLEOTIDE SEQUENCE [LARGE SCALE GENOMIC DNA]</scope>
    <source>
        <strain evidence="2 3">NEAU-G5</strain>
    </source>
</reference>
<dbReference type="InterPro" id="IPR041413">
    <property type="entry name" value="MLTR_LBD"/>
</dbReference>
<evidence type="ECO:0000259" key="1">
    <source>
        <dbReference type="Pfam" id="PF17765"/>
    </source>
</evidence>
<dbReference type="Gene3D" id="3.30.450.180">
    <property type="match status" value="1"/>
</dbReference>
<comment type="caution">
    <text evidence="2">The sequence shown here is derived from an EMBL/GenBank/DDBJ whole genome shotgun (WGS) entry which is preliminary data.</text>
</comment>
<dbReference type="PANTHER" id="PTHR35010:SF2">
    <property type="entry name" value="BLL4672 PROTEIN"/>
    <property type="match status" value="1"/>
</dbReference>
<dbReference type="EMBL" id="JAHKNI010000021">
    <property type="protein sequence ID" value="MBU3067406.1"/>
    <property type="molecule type" value="Genomic_DNA"/>
</dbReference>
<feature type="domain" description="MmyB-like transcription regulator ligand binding" evidence="1">
    <location>
        <begin position="142"/>
        <end position="256"/>
    </location>
</feature>
<keyword evidence="3" id="KW-1185">Reference proteome</keyword>
<evidence type="ECO:0000313" key="3">
    <source>
        <dbReference type="Proteomes" id="UP000733379"/>
    </source>
</evidence>
<dbReference type="PANTHER" id="PTHR35010">
    <property type="entry name" value="BLL4672 PROTEIN-RELATED"/>
    <property type="match status" value="1"/>
</dbReference>
<sequence>MIVLDEPDNPTLGQYLTFLRERESQQRHRAGVLPSSRKLSRERAARESHITASYLTKVERDEVGQVDIGILRLLTNTYHASDAEWCYVCDLGGYASPYPTLAGLDLSQGIPPLKVFQNALTPMMRTEMEESDTDLVSFFAPQRRLIAANRAYYETYPNHQPGMYMLEWSFTPDAHEVLINWKEQVEVGVARHRGIMGRYGRSEWAQQAHRRLWQFPEFRRMWETGDVAYSVPLDLQAHLRVRGCHYTLLMESWQLEHDLPILRTRGRLRPLS</sequence>
<dbReference type="Proteomes" id="UP000733379">
    <property type="component" value="Unassembled WGS sequence"/>
</dbReference>
<dbReference type="RefSeq" id="WP_215923485.1">
    <property type="nucleotide sequence ID" value="NZ_JAHKNI010000021.1"/>
</dbReference>